<dbReference type="EMBL" id="JAJHNU010000003">
    <property type="protein sequence ID" value="MDN4122121.1"/>
    <property type="molecule type" value="Genomic_DNA"/>
</dbReference>
<evidence type="ECO:0000256" key="1">
    <source>
        <dbReference type="ARBA" id="ARBA00004651"/>
    </source>
</evidence>
<organism evidence="8 9">
    <name type="scientific">Alcaligenes endophyticus</name>
    <dbReference type="NCBI Taxonomy" id="1929088"/>
    <lineage>
        <taxon>Bacteria</taxon>
        <taxon>Pseudomonadati</taxon>
        <taxon>Pseudomonadota</taxon>
        <taxon>Betaproteobacteria</taxon>
        <taxon>Burkholderiales</taxon>
        <taxon>Alcaligenaceae</taxon>
        <taxon>Alcaligenes</taxon>
    </lineage>
</organism>
<evidence type="ECO:0000313" key="8">
    <source>
        <dbReference type="EMBL" id="MDN4122121.1"/>
    </source>
</evidence>
<sequence>MSSSHRTPAAATDSKSSRSFYVGFCLAGLGSVLFSAKAVVAKLTYQYGVDALTVIGFRMLLSLPFFLLISLWQMHKVRKKEIPALTRRQVAELVLLGFIGYYLASLLDFIGLQYITAGLERLILFLSPTFVLLLSTVYLKKEIFPRQWVALALSYLGVALVFFQDLSFSGSNVLLGSVCVLGSAISYAIYLIRSGELIQKIGSTRLVAYAMSISAVYTLAHFLFIQGWDGLVQPMPVYTLSVIHAILNTVLPTFMIMWAVERVGASMSAQLGLLGPVSVLFLASWFLHEPITAVQLVGTAFVLAGAMVLSRRR</sequence>
<reference evidence="8" key="1">
    <citation type="submission" date="2021-11" db="EMBL/GenBank/DDBJ databases">
        <title>Draft genome sequence of Alcaligenes endophyticus type strain CCUG 75668T.</title>
        <authorList>
            <person name="Salva-Serra F."/>
            <person name="Duran R.E."/>
            <person name="Seeger M."/>
            <person name="Moore E.R.B."/>
            <person name="Jaen-Luchoro D."/>
        </authorList>
    </citation>
    <scope>NUCLEOTIDE SEQUENCE</scope>
    <source>
        <strain evidence="8">CCUG 75668</strain>
    </source>
</reference>
<evidence type="ECO:0000259" key="7">
    <source>
        <dbReference type="Pfam" id="PF00892"/>
    </source>
</evidence>
<feature type="transmembrane region" description="Helical" evidence="6">
    <location>
        <begin position="204"/>
        <end position="225"/>
    </location>
</feature>
<keyword evidence="5 6" id="KW-0472">Membrane</keyword>
<evidence type="ECO:0000256" key="4">
    <source>
        <dbReference type="ARBA" id="ARBA00022989"/>
    </source>
</evidence>
<dbReference type="SUPFAM" id="SSF103481">
    <property type="entry name" value="Multidrug resistance efflux transporter EmrE"/>
    <property type="match status" value="2"/>
</dbReference>
<keyword evidence="4 6" id="KW-1133">Transmembrane helix</keyword>
<dbReference type="InterPro" id="IPR000620">
    <property type="entry name" value="EamA_dom"/>
</dbReference>
<feature type="transmembrane region" description="Helical" evidence="6">
    <location>
        <begin position="20"/>
        <end position="40"/>
    </location>
</feature>
<evidence type="ECO:0000256" key="3">
    <source>
        <dbReference type="ARBA" id="ARBA00022692"/>
    </source>
</evidence>
<dbReference type="RefSeq" id="WP_266122876.1">
    <property type="nucleotide sequence ID" value="NZ_JAJHNU010000003.1"/>
</dbReference>
<comment type="caution">
    <text evidence="8">The sequence shown here is derived from an EMBL/GenBank/DDBJ whole genome shotgun (WGS) entry which is preliminary data.</text>
</comment>
<evidence type="ECO:0000313" key="9">
    <source>
        <dbReference type="Proteomes" id="UP001168613"/>
    </source>
</evidence>
<protein>
    <submittedName>
        <fullName evidence="8">DMT family transporter</fullName>
    </submittedName>
</protein>
<dbReference type="InterPro" id="IPR051258">
    <property type="entry name" value="Diverse_Substrate_Transporter"/>
</dbReference>
<feature type="transmembrane region" description="Helical" evidence="6">
    <location>
        <begin position="93"/>
        <end position="116"/>
    </location>
</feature>
<comment type="subcellular location">
    <subcellularLocation>
        <location evidence="1">Cell membrane</location>
        <topology evidence="1">Multi-pass membrane protein</topology>
    </subcellularLocation>
</comment>
<feature type="transmembrane region" description="Helical" evidence="6">
    <location>
        <begin position="122"/>
        <end position="139"/>
    </location>
</feature>
<dbReference type="InterPro" id="IPR037185">
    <property type="entry name" value="EmrE-like"/>
</dbReference>
<feature type="transmembrane region" description="Helical" evidence="6">
    <location>
        <begin position="271"/>
        <end position="287"/>
    </location>
</feature>
<evidence type="ECO:0000256" key="2">
    <source>
        <dbReference type="ARBA" id="ARBA00022475"/>
    </source>
</evidence>
<dbReference type="Proteomes" id="UP001168613">
    <property type="component" value="Unassembled WGS sequence"/>
</dbReference>
<accession>A0ABT8ELF0</accession>
<feature type="transmembrane region" description="Helical" evidence="6">
    <location>
        <begin position="148"/>
        <end position="167"/>
    </location>
</feature>
<feature type="transmembrane region" description="Helical" evidence="6">
    <location>
        <begin position="237"/>
        <end position="259"/>
    </location>
</feature>
<feature type="transmembrane region" description="Helical" evidence="6">
    <location>
        <begin position="293"/>
        <end position="310"/>
    </location>
</feature>
<feature type="domain" description="EamA" evidence="7">
    <location>
        <begin position="175"/>
        <end position="310"/>
    </location>
</feature>
<evidence type="ECO:0000256" key="6">
    <source>
        <dbReference type="SAM" id="Phobius"/>
    </source>
</evidence>
<keyword evidence="9" id="KW-1185">Reference proteome</keyword>
<dbReference type="Pfam" id="PF00892">
    <property type="entry name" value="EamA"/>
    <property type="match status" value="2"/>
</dbReference>
<dbReference type="PANTHER" id="PTHR42920:SF5">
    <property type="entry name" value="EAMA DOMAIN-CONTAINING PROTEIN"/>
    <property type="match status" value="1"/>
</dbReference>
<feature type="domain" description="EamA" evidence="7">
    <location>
        <begin position="23"/>
        <end position="162"/>
    </location>
</feature>
<evidence type="ECO:0000256" key="5">
    <source>
        <dbReference type="ARBA" id="ARBA00023136"/>
    </source>
</evidence>
<feature type="transmembrane region" description="Helical" evidence="6">
    <location>
        <begin position="52"/>
        <end position="72"/>
    </location>
</feature>
<gene>
    <name evidence="8" type="ORF">LMS43_12555</name>
</gene>
<dbReference type="PANTHER" id="PTHR42920">
    <property type="entry name" value="OS03G0707200 PROTEIN-RELATED"/>
    <property type="match status" value="1"/>
</dbReference>
<keyword evidence="2" id="KW-1003">Cell membrane</keyword>
<keyword evidence="3 6" id="KW-0812">Transmembrane</keyword>
<name>A0ABT8ELF0_9BURK</name>
<proteinExistence type="predicted"/>
<feature type="transmembrane region" description="Helical" evidence="6">
    <location>
        <begin position="173"/>
        <end position="192"/>
    </location>
</feature>